<dbReference type="EMBL" id="NLAX01001034">
    <property type="protein sequence ID" value="PKS06438.1"/>
    <property type="molecule type" value="Genomic_DNA"/>
</dbReference>
<reference evidence="9 10" key="1">
    <citation type="journal article" date="2017" name="G3 (Bethesda)">
        <title>First Draft Genome Sequence of the Pathogenic Fungus Lomentospora prolificans (Formerly Scedosporium prolificans).</title>
        <authorList>
            <person name="Luo R."/>
            <person name="Zimin A."/>
            <person name="Workman R."/>
            <person name="Fan Y."/>
            <person name="Pertea G."/>
            <person name="Grossman N."/>
            <person name="Wear M.P."/>
            <person name="Jia B."/>
            <person name="Miller H."/>
            <person name="Casadevall A."/>
            <person name="Timp W."/>
            <person name="Zhang S.X."/>
            <person name="Salzberg S.L."/>
        </authorList>
    </citation>
    <scope>NUCLEOTIDE SEQUENCE [LARGE SCALE GENOMIC DNA]</scope>
    <source>
        <strain evidence="9 10">JHH-5317</strain>
    </source>
</reference>
<dbReference type="SMART" id="SM00320">
    <property type="entry name" value="WD40"/>
    <property type="match status" value="5"/>
</dbReference>
<keyword evidence="4" id="KW-0677">Repeat</keyword>
<comment type="similarity">
    <text evidence="1 7">Belongs to the WD repeat ARPC1 family.</text>
</comment>
<name>A0A2N3N1Y0_9PEZI</name>
<dbReference type="InterPro" id="IPR015943">
    <property type="entry name" value="WD40/YVTN_repeat-like_dom_sf"/>
</dbReference>
<dbReference type="SUPFAM" id="SSF50978">
    <property type="entry name" value="WD40 repeat-like"/>
    <property type="match status" value="1"/>
</dbReference>
<comment type="function">
    <text evidence="7">Functions as component of the Arp2/3 complex which is involved in regulation of actin polymerization and together with an activating nucleation-promoting factor (NPF) mediates the formation of branched actin networks.</text>
</comment>
<keyword evidence="3 8" id="KW-0853">WD repeat</keyword>
<dbReference type="GO" id="GO:0005885">
    <property type="term" value="C:Arp2/3 protein complex"/>
    <property type="evidence" value="ECO:0007669"/>
    <property type="project" value="UniProtKB-UniRule"/>
</dbReference>
<gene>
    <name evidence="9" type="ORF">jhhlp_007186</name>
</gene>
<dbReference type="AlphaFoldDB" id="A0A2N3N1Y0"/>
<evidence type="ECO:0000313" key="9">
    <source>
        <dbReference type="EMBL" id="PKS06438.1"/>
    </source>
</evidence>
<feature type="repeat" description="WD" evidence="8">
    <location>
        <begin position="50"/>
        <end position="82"/>
    </location>
</feature>
<dbReference type="Pfam" id="PF00400">
    <property type="entry name" value="WD40"/>
    <property type="match status" value="2"/>
</dbReference>
<dbReference type="STRING" id="41688.A0A2N3N1Y0"/>
<dbReference type="InterPro" id="IPR017383">
    <property type="entry name" value="ARPC1"/>
</dbReference>
<dbReference type="Gene3D" id="2.130.10.10">
    <property type="entry name" value="YVTN repeat-like/Quinoprotein amine dehydrogenase"/>
    <property type="match status" value="1"/>
</dbReference>
<comment type="subcellular location">
    <subcellularLocation>
        <location evidence="7">Cytoplasm</location>
        <location evidence="7">Cytoskeleton</location>
        <location evidence="7">Actin patch</location>
    </subcellularLocation>
</comment>
<dbReference type="PANTHER" id="PTHR10709">
    <property type="entry name" value="ACTIN-RELATED PROTEIN 2/3 COMPLEX SUBUNIT 1"/>
    <property type="match status" value="1"/>
</dbReference>
<evidence type="ECO:0000256" key="1">
    <source>
        <dbReference type="ARBA" id="ARBA00006260"/>
    </source>
</evidence>
<dbReference type="FunCoup" id="A0A2N3N1Y0">
    <property type="interactions" value="761"/>
</dbReference>
<evidence type="ECO:0000256" key="8">
    <source>
        <dbReference type="PROSITE-ProRule" id="PRU00221"/>
    </source>
</evidence>
<evidence type="ECO:0000256" key="2">
    <source>
        <dbReference type="ARBA" id="ARBA00022490"/>
    </source>
</evidence>
<dbReference type="PIRSF" id="PIRSF038093">
    <property type="entry name" value="ARP2/3_su1"/>
    <property type="match status" value="1"/>
</dbReference>
<evidence type="ECO:0000256" key="7">
    <source>
        <dbReference type="PIRNR" id="PIRNR038093"/>
    </source>
</evidence>
<dbReference type="FunFam" id="2.130.10.10:FF:000220">
    <property type="entry name" value="Actin-related protein 2/3 complex subunit"/>
    <property type="match status" value="1"/>
</dbReference>
<protein>
    <recommendedName>
        <fullName evidence="7">Actin-related protein 2/3 complex subunit</fullName>
    </recommendedName>
</protein>
<keyword evidence="5 7" id="KW-0009">Actin-binding</keyword>
<dbReference type="VEuPathDB" id="FungiDB:jhhlp_007186"/>
<dbReference type="InterPro" id="IPR001680">
    <property type="entry name" value="WD40_rpt"/>
</dbReference>
<proteinExistence type="inferred from homology"/>
<dbReference type="InParanoid" id="A0A2N3N1Y0"/>
<dbReference type="PROSITE" id="PS50294">
    <property type="entry name" value="WD_REPEATS_REGION"/>
    <property type="match status" value="1"/>
</dbReference>
<dbReference type="GO" id="GO:0030479">
    <property type="term" value="C:actin cortical patch"/>
    <property type="evidence" value="ECO:0007669"/>
    <property type="project" value="UniProtKB-SubCell"/>
</dbReference>
<dbReference type="PROSITE" id="PS50082">
    <property type="entry name" value="WD_REPEATS_2"/>
    <property type="match status" value="1"/>
</dbReference>
<evidence type="ECO:0000256" key="6">
    <source>
        <dbReference type="ARBA" id="ARBA00023212"/>
    </source>
</evidence>
<keyword evidence="6 7" id="KW-0206">Cytoskeleton</keyword>
<comment type="caution">
    <text evidence="9">The sequence shown here is derived from an EMBL/GenBank/DDBJ whole genome shotgun (WGS) entry which is preliminary data.</text>
</comment>
<dbReference type="OrthoDB" id="406844at2759"/>
<organism evidence="9 10">
    <name type="scientific">Lomentospora prolificans</name>
    <dbReference type="NCBI Taxonomy" id="41688"/>
    <lineage>
        <taxon>Eukaryota</taxon>
        <taxon>Fungi</taxon>
        <taxon>Dikarya</taxon>
        <taxon>Ascomycota</taxon>
        <taxon>Pezizomycotina</taxon>
        <taxon>Sordariomycetes</taxon>
        <taxon>Hypocreomycetidae</taxon>
        <taxon>Microascales</taxon>
        <taxon>Microascaceae</taxon>
        <taxon>Lomentospora</taxon>
    </lineage>
</organism>
<dbReference type="InterPro" id="IPR036322">
    <property type="entry name" value="WD40_repeat_dom_sf"/>
</dbReference>
<sequence length="363" mass="39702">MPAPEVHHLFHNPIADHSFSADRKLLAVARNTSVELYGRVANSFKLKDELKGHDKTVTSVDIAPNSGRIVTCSQDRNALVWEPSPTGYKPTLVLLRIARAATFARWSPSETKFAVGSGDRVIATCYFEEENDWWVSKHLKKPIRSTITSVAWHPNSVLLAAGSTDAHARVFSTFIKGIDSRPSPGVWGERLPFNTVCGEFLNNSAGWVHAVSFSPSGDALAFAAHDSSITVVYPSGPEQPPRAVVSIPTQLLPFMSLIWSAEDEIIAAGYDCEAFRFQGDAGGWQLTGTLESKGRPGLDSGREESALNMFKQMDLKGKVKDDTQLKTVHQNTISTIRPYETSGDRVTKFSSSGVDGRVVIWSA</sequence>
<dbReference type="PANTHER" id="PTHR10709:SF2">
    <property type="entry name" value="ACTIN-RELATED PROTEIN 2_3 COMPLEX SUBUNIT"/>
    <property type="match status" value="1"/>
</dbReference>
<dbReference type="GO" id="GO:0034314">
    <property type="term" value="P:Arp2/3 complex-mediated actin nucleation"/>
    <property type="evidence" value="ECO:0007669"/>
    <property type="project" value="UniProtKB-UniRule"/>
</dbReference>
<evidence type="ECO:0000256" key="3">
    <source>
        <dbReference type="ARBA" id="ARBA00022574"/>
    </source>
</evidence>
<accession>A0A2N3N1Y0</accession>
<dbReference type="GO" id="GO:0051015">
    <property type="term" value="F:actin filament binding"/>
    <property type="evidence" value="ECO:0007669"/>
    <property type="project" value="TreeGrafter"/>
</dbReference>
<keyword evidence="2 7" id="KW-0963">Cytoplasm</keyword>
<evidence type="ECO:0000256" key="4">
    <source>
        <dbReference type="ARBA" id="ARBA00022737"/>
    </source>
</evidence>
<evidence type="ECO:0000256" key="5">
    <source>
        <dbReference type="ARBA" id="ARBA00023203"/>
    </source>
</evidence>
<dbReference type="Proteomes" id="UP000233524">
    <property type="component" value="Unassembled WGS sequence"/>
</dbReference>
<evidence type="ECO:0000313" key="10">
    <source>
        <dbReference type="Proteomes" id="UP000233524"/>
    </source>
</evidence>
<keyword evidence="10" id="KW-1185">Reference proteome</keyword>